<feature type="domain" description="RCK N-terminal" evidence="11">
    <location>
        <begin position="400"/>
        <end position="480"/>
    </location>
</feature>
<feature type="transmembrane region" description="Helical" evidence="9">
    <location>
        <begin position="91"/>
        <end position="111"/>
    </location>
</feature>
<keyword evidence="7" id="KW-0406">Ion transport</keyword>
<feature type="transmembrane region" description="Helical" evidence="9">
    <location>
        <begin position="53"/>
        <end position="70"/>
    </location>
</feature>
<dbReference type="Pfam" id="PF00999">
    <property type="entry name" value="Na_H_Exchanger"/>
    <property type="match status" value="1"/>
</dbReference>
<evidence type="ECO:0000256" key="1">
    <source>
        <dbReference type="ARBA" id="ARBA00004651"/>
    </source>
</evidence>
<keyword evidence="5 9" id="KW-0812">Transmembrane</keyword>
<feature type="transmembrane region" description="Helical" evidence="9">
    <location>
        <begin position="330"/>
        <end position="350"/>
    </location>
</feature>
<name>A0ABS9D2J5_9ALTE</name>
<proteinExistence type="predicted"/>
<dbReference type="EMBL" id="JAKGAS010000001">
    <property type="protein sequence ID" value="MCF2946697.1"/>
    <property type="molecule type" value="Genomic_DNA"/>
</dbReference>
<dbReference type="Pfam" id="PF02254">
    <property type="entry name" value="TrkA_N"/>
    <property type="match status" value="1"/>
</dbReference>
<feature type="transmembrane region" description="Helical" evidence="9">
    <location>
        <begin position="29"/>
        <end position="47"/>
    </location>
</feature>
<dbReference type="InterPro" id="IPR036291">
    <property type="entry name" value="NAD(P)-bd_dom_sf"/>
</dbReference>
<dbReference type="PANTHER" id="PTHR32507">
    <property type="entry name" value="NA(+)/H(+) ANTIPORTER 1"/>
    <property type="match status" value="1"/>
</dbReference>
<evidence type="ECO:0000313" key="13">
    <source>
        <dbReference type="Proteomes" id="UP001521137"/>
    </source>
</evidence>
<keyword evidence="6 9" id="KW-1133">Transmembrane helix</keyword>
<feature type="transmembrane region" description="Helical" evidence="9">
    <location>
        <begin position="290"/>
        <end position="309"/>
    </location>
</feature>
<evidence type="ECO:0000256" key="6">
    <source>
        <dbReference type="ARBA" id="ARBA00022989"/>
    </source>
</evidence>
<organism evidence="12 13">
    <name type="scientific">Paraglaciecola algarum</name>
    <dbReference type="NCBI Taxonomy" id="3050085"/>
    <lineage>
        <taxon>Bacteria</taxon>
        <taxon>Pseudomonadati</taxon>
        <taxon>Pseudomonadota</taxon>
        <taxon>Gammaproteobacteria</taxon>
        <taxon>Alteromonadales</taxon>
        <taxon>Alteromonadaceae</taxon>
        <taxon>Paraglaciecola</taxon>
    </lineage>
</organism>
<dbReference type="PANTHER" id="PTHR32507:SF0">
    <property type="entry name" value="NA(+)_H(+) ANTIPORTER 2-RELATED"/>
    <property type="match status" value="1"/>
</dbReference>
<evidence type="ECO:0000256" key="4">
    <source>
        <dbReference type="ARBA" id="ARBA00022475"/>
    </source>
</evidence>
<accession>A0ABS9D2J5</accession>
<feature type="transmembrane region" description="Helical" evidence="9">
    <location>
        <begin position="266"/>
        <end position="284"/>
    </location>
</feature>
<protein>
    <submittedName>
        <fullName evidence="12">Sodium:proton antiporter</fullName>
    </submittedName>
</protein>
<evidence type="ECO:0000256" key="8">
    <source>
        <dbReference type="ARBA" id="ARBA00023136"/>
    </source>
</evidence>
<evidence type="ECO:0000256" key="7">
    <source>
        <dbReference type="ARBA" id="ARBA00023065"/>
    </source>
</evidence>
<dbReference type="SUPFAM" id="SSF51735">
    <property type="entry name" value="NAD(P)-binding Rossmann-fold domains"/>
    <property type="match status" value="1"/>
</dbReference>
<comment type="caution">
    <text evidence="12">The sequence shown here is derived from an EMBL/GenBank/DDBJ whole genome shotgun (WGS) entry which is preliminary data.</text>
</comment>
<dbReference type="InterPro" id="IPR006153">
    <property type="entry name" value="Cation/H_exchanger_TM"/>
</dbReference>
<evidence type="ECO:0000256" key="5">
    <source>
        <dbReference type="ARBA" id="ARBA00022692"/>
    </source>
</evidence>
<evidence type="ECO:0000259" key="11">
    <source>
        <dbReference type="Pfam" id="PF02254"/>
    </source>
</evidence>
<feature type="transmembrane region" description="Helical" evidence="9">
    <location>
        <begin position="185"/>
        <end position="205"/>
    </location>
</feature>
<keyword evidence="4" id="KW-1003">Cell membrane</keyword>
<keyword evidence="13" id="KW-1185">Reference proteome</keyword>
<keyword evidence="8 9" id="KW-0472">Membrane</keyword>
<evidence type="ECO:0000256" key="2">
    <source>
        <dbReference type="ARBA" id="ARBA00022448"/>
    </source>
</evidence>
<feature type="transmembrane region" description="Helical" evidence="9">
    <location>
        <begin position="362"/>
        <end position="383"/>
    </location>
</feature>
<feature type="transmembrane region" description="Helical" evidence="9">
    <location>
        <begin position="6"/>
        <end position="22"/>
    </location>
</feature>
<feature type="domain" description="Cation/H+ exchanger transmembrane" evidence="10">
    <location>
        <begin position="16"/>
        <end position="381"/>
    </location>
</feature>
<sequence>MNDPIILLVAVGLISIGCQFIAHKIKLPAILPLLLAGIIVGPVTGVIDADALFGDLLFPIVSLSVAIILFEGALTLKVTDLSGHGSMVRNLCTYGALVTWVIASPIAHYGLGMSWQMAFLFGAIVTVTGPTVIVPMLRTVRPSTKVANILRWEGIIIDPVGALLAVLVFEYIISTQNALSHTLMAFTLTISVGVGFGVIFGYLLGFLIRNNLIPHYLINTAALTLMLGAFAGSNLIAHESGLLTVTIMGMWLTNMKKVDVDGIIEFKETLSVLLISGLFILLASRIELSAILNLGWGSIWVLFGILFIARPISVGLSSLGTSLTWQEVALLSWISPRGIVAAAVSALFALKLEALNYAQVDLLVPMVFLVIIGSVVLQSFTSVKVAKFLGMRAPAPHGFLLFGGGEFARLFAKELINQKVTVCLADTNWETISNARMEGIPTYFGNPISDHASRTLDISQFGKVLVMSPYKQLNPLVTYHFEHQIGKGAVYGLNTRENHTLSSHKVSESYAQKLGLFAADVNYGKLASYTAKGGIIKTTRLSDEFTFEDYQQEYAGRLLPLCAIEPKGRVHMYTTSNGVKPKADWRIISLIKAES</sequence>
<reference evidence="12 13" key="1">
    <citation type="submission" date="2022-01" db="EMBL/GenBank/DDBJ databases">
        <title>Paraglaciecola sp. G1-23.</title>
        <authorList>
            <person name="Jin M.S."/>
            <person name="Han D.M."/>
            <person name="Kim H.M."/>
            <person name="Jeon C.O."/>
        </authorList>
    </citation>
    <scope>NUCLEOTIDE SEQUENCE [LARGE SCALE GENOMIC DNA]</scope>
    <source>
        <strain evidence="12 13">G1-23</strain>
    </source>
</reference>
<evidence type="ECO:0000256" key="9">
    <source>
        <dbReference type="SAM" id="Phobius"/>
    </source>
</evidence>
<feature type="transmembrane region" description="Helical" evidence="9">
    <location>
        <begin position="149"/>
        <end position="173"/>
    </location>
</feature>
<evidence type="ECO:0000256" key="3">
    <source>
        <dbReference type="ARBA" id="ARBA00022449"/>
    </source>
</evidence>
<evidence type="ECO:0000313" key="12">
    <source>
        <dbReference type="EMBL" id="MCF2946697.1"/>
    </source>
</evidence>
<comment type="subcellular location">
    <subcellularLocation>
        <location evidence="1">Cell membrane</location>
        <topology evidence="1">Multi-pass membrane protein</topology>
    </subcellularLocation>
</comment>
<evidence type="ECO:0000259" key="10">
    <source>
        <dbReference type="Pfam" id="PF00999"/>
    </source>
</evidence>
<dbReference type="InterPro" id="IPR038770">
    <property type="entry name" value="Na+/solute_symporter_sf"/>
</dbReference>
<feature type="transmembrane region" description="Helical" evidence="9">
    <location>
        <begin position="212"/>
        <end position="230"/>
    </location>
</feature>
<dbReference type="Proteomes" id="UP001521137">
    <property type="component" value="Unassembled WGS sequence"/>
</dbReference>
<keyword evidence="2" id="KW-0813">Transport</keyword>
<gene>
    <name evidence="12" type="ORF">L0668_01145</name>
</gene>
<dbReference type="Gene3D" id="1.20.1530.20">
    <property type="match status" value="1"/>
</dbReference>
<feature type="transmembrane region" description="Helical" evidence="9">
    <location>
        <begin position="117"/>
        <end position="137"/>
    </location>
</feature>
<dbReference type="InterPro" id="IPR003148">
    <property type="entry name" value="RCK_N"/>
</dbReference>
<keyword evidence="3" id="KW-0050">Antiport</keyword>
<dbReference type="RefSeq" id="WP_235310223.1">
    <property type="nucleotide sequence ID" value="NZ_JAKGAS010000001.1"/>
</dbReference>